<protein>
    <submittedName>
        <fullName evidence="2">Toxic anion resistance protein</fullName>
    </submittedName>
</protein>
<dbReference type="EMBL" id="MPJW01000255">
    <property type="protein sequence ID" value="OLU36812.1"/>
    <property type="molecule type" value="Genomic_DNA"/>
</dbReference>
<sequence length="391" mass="44830">MAFTMDVEEMDKEQIVNELKPTVQQKTQLEAMADSNVKEIEKVDLDSLDERRNIANMIENFGKQDVERSADKNRMLEKTLGELSKTGSEGSKVVESLTSLNREMKELDPSGINFNDQGFFGKMFNPVRNYFQRYEKADAQINEIIASLEEGKKTLIADNTTLEIEQASLRNLTKKIGKQVELGMQMDARLEKAIEDAKVNNEDPEKIKYIQEECLFPLRQKVMDMQQMQAVNQQGYFAMEIVRRNNKELIRAVERAQNVTVSALRTAVTVASALYNQKIVLDKVKMINETTNNLIKSTSIMLKQQGADIQQQAMNANISVDTLKEAFKNTFEALDQVEVYKQKALPQMRQSIQEFRALADEGDARLERMDRINAYRDEVTMKDDLPKIPEF</sequence>
<keyword evidence="3" id="KW-1185">Reference proteome</keyword>
<dbReference type="Pfam" id="PF05816">
    <property type="entry name" value="TelA"/>
    <property type="match status" value="1"/>
</dbReference>
<dbReference type="PANTHER" id="PTHR38432">
    <property type="entry name" value="TELA-LIKE PROTEIN SAOUHSC_01408"/>
    <property type="match status" value="1"/>
</dbReference>
<dbReference type="AlphaFoldDB" id="A0A1U7ND60"/>
<dbReference type="Proteomes" id="UP000186341">
    <property type="component" value="Unassembled WGS sequence"/>
</dbReference>
<dbReference type="PANTHER" id="PTHR38432:SF1">
    <property type="entry name" value="TELA-LIKE PROTEIN SAOUHSC_01408"/>
    <property type="match status" value="1"/>
</dbReference>
<evidence type="ECO:0000256" key="1">
    <source>
        <dbReference type="ARBA" id="ARBA00005541"/>
    </source>
</evidence>
<name>A0A1U7ND60_9FIRM</name>
<reference evidence="2 3" key="1">
    <citation type="submission" date="2016-11" db="EMBL/GenBank/DDBJ databases">
        <title>Description of two novel members of the family Erysipelotrichaceae: Ileibacterium lipovorans gen. nov., sp. nov. and Dubosiella newyorkensis, gen. nov., sp. nov.</title>
        <authorList>
            <person name="Cox L.M."/>
            <person name="Sohn J."/>
            <person name="Tyrrell K.L."/>
            <person name="Citron D.M."/>
            <person name="Lawson P.A."/>
            <person name="Patel N.B."/>
            <person name="Iizumi T."/>
            <person name="Perez-Perez G.I."/>
            <person name="Goldstein E.J."/>
            <person name="Blaser M.J."/>
        </authorList>
    </citation>
    <scope>NUCLEOTIDE SEQUENCE [LARGE SCALE GENOMIC DNA]</scope>
    <source>
        <strain evidence="2 3">NYU-BL-A3</strain>
    </source>
</reference>
<evidence type="ECO:0000313" key="2">
    <source>
        <dbReference type="EMBL" id="OLU36812.1"/>
    </source>
</evidence>
<dbReference type="OrthoDB" id="1654346at2"/>
<dbReference type="GO" id="GO:0042597">
    <property type="term" value="C:periplasmic space"/>
    <property type="evidence" value="ECO:0007669"/>
    <property type="project" value="InterPro"/>
</dbReference>
<proteinExistence type="inferred from homology"/>
<dbReference type="InterPro" id="IPR008863">
    <property type="entry name" value="Toxic_anion-R_TelA"/>
</dbReference>
<accession>A0A1U7ND60</accession>
<gene>
    <name evidence="2" type="ORF">BO222_11680</name>
</gene>
<comment type="caution">
    <text evidence="2">The sequence shown here is derived from an EMBL/GenBank/DDBJ whole genome shotgun (WGS) entry which is preliminary data.</text>
</comment>
<dbReference type="GeneID" id="82203793"/>
<evidence type="ECO:0000313" key="3">
    <source>
        <dbReference type="Proteomes" id="UP000186341"/>
    </source>
</evidence>
<organism evidence="2 3">
    <name type="scientific">Ileibacterium valens</name>
    <dbReference type="NCBI Taxonomy" id="1862668"/>
    <lineage>
        <taxon>Bacteria</taxon>
        <taxon>Bacillati</taxon>
        <taxon>Bacillota</taxon>
        <taxon>Erysipelotrichia</taxon>
        <taxon>Erysipelotrichales</taxon>
        <taxon>Erysipelotrichaceae</taxon>
        <taxon>Ileibacterium</taxon>
    </lineage>
</organism>
<dbReference type="RefSeq" id="WP_075820942.1">
    <property type="nucleotide sequence ID" value="NZ_CAJUTZ010000119.1"/>
</dbReference>
<comment type="similarity">
    <text evidence="1">Belongs to the TelA family.</text>
</comment>